<comment type="caution">
    <text evidence="3">The sequence shown here is derived from an EMBL/GenBank/DDBJ whole genome shotgun (WGS) entry which is preliminary data.</text>
</comment>
<dbReference type="InterPro" id="IPR025101">
    <property type="entry name" value="DUF4012"/>
</dbReference>
<evidence type="ECO:0000313" key="3">
    <source>
        <dbReference type="EMBL" id="PAU68964.1"/>
    </source>
</evidence>
<feature type="region of interest" description="Disordered" evidence="1">
    <location>
        <begin position="1"/>
        <end position="58"/>
    </location>
</feature>
<dbReference type="Pfam" id="PF13196">
    <property type="entry name" value="DUF4012"/>
    <property type="match status" value="1"/>
</dbReference>
<dbReference type="Proteomes" id="UP000218399">
    <property type="component" value="Unassembled WGS sequence"/>
</dbReference>
<feature type="compositionally biased region" description="Basic and acidic residues" evidence="1">
    <location>
        <begin position="1"/>
        <end position="15"/>
    </location>
</feature>
<keyword evidence="2" id="KW-1133">Transmembrane helix</keyword>
<accession>A0A2A2EIA0</accession>
<evidence type="ECO:0000256" key="1">
    <source>
        <dbReference type="SAM" id="MobiDB-lite"/>
    </source>
</evidence>
<organism evidence="3 4">
    <name type="scientific">Bifidobacterium criceti</name>
    <dbReference type="NCBI Taxonomy" id="1960969"/>
    <lineage>
        <taxon>Bacteria</taxon>
        <taxon>Bacillati</taxon>
        <taxon>Actinomycetota</taxon>
        <taxon>Actinomycetes</taxon>
        <taxon>Bifidobacteriales</taxon>
        <taxon>Bifidobacteriaceae</taxon>
        <taxon>Bifidobacterium</taxon>
    </lineage>
</organism>
<gene>
    <name evidence="3" type="ORF">B1526_0157</name>
</gene>
<sequence length="653" mass="71550">MPTHDDDEHMDEHVNEAAQDGAAVNDAGTDTVDGSQSPVAQSQAVDAADADETEAADETDKPVWYRRIRWWGWILIAIAAVIVVFFGAVGTQALLVKQHEEAAIAVVKDAVKQNRLNDLDGVIADVQKETRAAKDITNGGLWSFTEKIPGIKGSMRVVRMMTDVVDDMAQDTAPKYADAVKQIDVKSIYKDGHVNAEPILKALPELETAARSLQRNTEAFDKIPVPRIGIVADTLIDSRTQLDAINMYVQDGTFEYAPKLPEWLGYKGKQTYAVLATTPAEMRGGGGLIGAVGTVTITDGAIKIGDFVNNLKFGGKDITATNVTTDEWLLYQQQGPLHLSYDVRDIANSPDNAHAADMFKDIWERTETGKDTELNGVVFADPLVVQALVRVLGDVTLPDGTVLNGSNTADFLINTAYREYDYRETDAMFSTVAEACVKRLMGDLQKGKIVSLASQMIELGKNRHLSVYSFDPTLEKLFSDMELTSTLPIDETEPEVGIYFTENNPSKMGWYLKRSTTITQLDCGEQGPAKYHVTYTIKNTMTKEESMTLPEYLTGMSYAQSKGAGMERIVFMPPAGGAISNFEVTGNSGTPVADSLNSRLIYTTLTQVQPESEVTYSFDVTVSPYAMQKLGIDETPTTSEKPSVTYTKLCRVE</sequence>
<dbReference type="EMBL" id="MVOH01000002">
    <property type="protein sequence ID" value="PAU68964.1"/>
    <property type="molecule type" value="Genomic_DNA"/>
</dbReference>
<keyword evidence="4" id="KW-1185">Reference proteome</keyword>
<protein>
    <submittedName>
        <fullName evidence="3">Methyl-accepting chemotaxis protein</fullName>
    </submittedName>
</protein>
<feature type="compositionally biased region" description="Low complexity" evidence="1">
    <location>
        <begin position="35"/>
        <end position="47"/>
    </location>
</feature>
<reference evidence="3 4" key="1">
    <citation type="journal article" date="2017" name="ISME J.">
        <title>Unveiling bifidobacterial biogeography across the mammalian branch of the tree of life.</title>
        <authorList>
            <person name="Milani C."/>
            <person name="Mangifesta M."/>
            <person name="Mancabelli L."/>
            <person name="Lugli G.A."/>
            <person name="James K."/>
            <person name="Duranti S."/>
            <person name="Turroni F."/>
            <person name="Ferrario C."/>
            <person name="Ossiprandi M.C."/>
            <person name="van Sinderen D."/>
            <person name="Ventura M."/>
        </authorList>
    </citation>
    <scope>NUCLEOTIDE SEQUENCE [LARGE SCALE GENOMIC DNA]</scope>
    <source>
        <strain evidence="4">Ham19E</strain>
    </source>
</reference>
<dbReference type="AlphaFoldDB" id="A0A2A2EIA0"/>
<dbReference type="OrthoDB" id="3223041at2"/>
<feature type="compositionally biased region" description="Acidic residues" evidence="1">
    <location>
        <begin position="48"/>
        <end position="57"/>
    </location>
</feature>
<name>A0A2A2EIA0_9BIFI</name>
<feature type="transmembrane region" description="Helical" evidence="2">
    <location>
        <begin position="70"/>
        <end position="89"/>
    </location>
</feature>
<keyword evidence="2" id="KW-0812">Transmembrane</keyword>
<keyword evidence="2" id="KW-0472">Membrane</keyword>
<dbReference type="RefSeq" id="WP_095614230.1">
    <property type="nucleotide sequence ID" value="NZ_MVOH01000002.1"/>
</dbReference>
<evidence type="ECO:0000256" key="2">
    <source>
        <dbReference type="SAM" id="Phobius"/>
    </source>
</evidence>
<proteinExistence type="predicted"/>
<evidence type="ECO:0000313" key="4">
    <source>
        <dbReference type="Proteomes" id="UP000218399"/>
    </source>
</evidence>